<evidence type="ECO:0000313" key="2">
    <source>
        <dbReference type="EMBL" id="CAK1581635.1"/>
    </source>
</evidence>
<evidence type="ECO:0000256" key="1">
    <source>
        <dbReference type="SAM" id="MobiDB-lite"/>
    </source>
</evidence>
<proteinExistence type="predicted"/>
<organism evidence="2 3">
    <name type="scientific">Parnassius mnemosyne</name>
    <name type="common">clouded apollo</name>
    <dbReference type="NCBI Taxonomy" id="213953"/>
    <lineage>
        <taxon>Eukaryota</taxon>
        <taxon>Metazoa</taxon>
        <taxon>Ecdysozoa</taxon>
        <taxon>Arthropoda</taxon>
        <taxon>Hexapoda</taxon>
        <taxon>Insecta</taxon>
        <taxon>Pterygota</taxon>
        <taxon>Neoptera</taxon>
        <taxon>Endopterygota</taxon>
        <taxon>Lepidoptera</taxon>
        <taxon>Glossata</taxon>
        <taxon>Ditrysia</taxon>
        <taxon>Papilionoidea</taxon>
        <taxon>Papilionidae</taxon>
        <taxon>Parnassiinae</taxon>
        <taxon>Parnassini</taxon>
        <taxon>Parnassius</taxon>
        <taxon>Driopa</taxon>
    </lineage>
</organism>
<comment type="caution">
    <text evidence="2">The sequence shown here is derived from an EMBL/GenBank/DDBJ whole genome shotgun (WGS) entry which is preliminary data.</text>
</comment>
<feature type="compositionally biased region" description="Basic and acidic residues" evidence="1">
    <location>
        <begin position="681"/>
        <end position="694"/>
    </location>
</feature>
<name>A0AAV1KGZ3_9NEOP</name>
<feature type="compositionally biased region" description="Basic and acidic residues" evidence="1">
    <location>
        <begin position="719"/>
        <end position="749"/>
    </location>
</feature>
<reference evidence="2 3" key="1">
    <citation type="submission" date="2023-11" db="EMBL/GenBank/DDBJ databases">
        <authorList>
            <person name="Hedman E."/>
            <person name="Englund M."/>
            <person name="Stromberg M."/>
            <person name="Nyberg Akerstrom W."/>
            <person name="Nylinder S."/>
            <person name="Jareborg N."/>
            <person name="Kallberg Y."/>
            <person name="Kronander E."/>
        </authorList>
    </citation>
    <scope>NUCLEOTIDE SEQUENCE [LARGE SCALE GENOMIC DNA]</scope>
</reference>
<evidence type="ECO:0000313" key="3">
    <source>
        <dbReference type="Proteomes" id="UP001314205"/>
    </source>
</evidence>
<feature type="region of interest" description="Disordered" evidence="1">
    <location>
        <begin position="681"/>
        <end position="749"/>
    </location>
</feature>
<gene>
    <name evidence="2" type="ORF">PARMNEM_LOCUS3275</name>
</gene>
<dbReference type="AlphaFoldDB" id="A0AAV1KGZ3"/>
<dbReference type="Proteomes" id="UP001314205">
    <property type="component" value="Unassembled WGS sequence"/>
</dbReference>
<protein>
    <submittedName>
        <fullName evidence="2">Uncharacterized protein</fullName>
    </submittedName>
</protein>
<sequence>MSWTSSEKRYVSSTAYYEMVDRVKKKLFMACKETETVEKGNEILTADCAKTVIGCRNGNGHAPNYQEEGEQTFTEKHTITSVKKYIVCPGSSELELESSIILINSNASDASDVVKQKTSRKRIRCPENWQRIARKKKREAGEEYVNIKGKKCPAKQVHAGCDEKCAYNCSAKFTEQEREDLKKAFYSLNDAQKNKYYNEFTCRVCSQRKRTEAEESRRKFSYQYFFLKNEQKVKVCQKFFCGTLDISAKRIYYFYKKLHNNPLKLIPTPSEGKHIKKQTAENKIEEVIQHIKSFPTQESHFCRANTKRQYLEKSLSIAKMYSFYVESTKELVKENIYRKVFNEKFNLAFHHPKKDACDACSEFKAIKIPNAEQTIKHCEHIRRKEEGNREREKDRKINETTAVVTFDLEYIFSLPKANMSCFYYTSKLTVYNLTAHCNLNKSATNAMWDETKNGRSGDDLASALVKILKSVVDSLPITVTKLILWSDSCVPQNRNSHMSVAIINFLQSPEAKQVTEITQKFSEPGYGNVQEVDAVHSLIERNLRHQEIFSPLSLMRAVLKIKSKALTFKFLQMVDDDFHCYHEEAVKYGFNQIPFSKVKTITYNKSKWNILQYKTSFQGPTTSVDINKKKVHILSDVTVKAPTSTLTQKKIQDIRSSYKYMPDEDKTYMETIILKALKKPLAQERQRKERKPENTVKAGKTGKGGSTSKLRNTGRVGKIGREENKGKAGKIEKKGTTKKSEITGKVETL</sequence>
<accession>A0AAV1KGZ3</accession>
<dbReference type="EMBL" id="CAVLGL010000035">
    <property type="protein sequence ID" value="CAK1581635.1"/>
    <property type="molecule type" value="Genomic_DNA"/>
</dbReference>
<dbReference type="PANTHER" id="PTHR10773">
    <property type="entry name" value="DNA-DIRECTED RNA POLYMERASES I, II, AND III SUBUNIT RPABC2"/>
    <property type="match status" value="1"/>
</dbReference>
<dbReference type="PANTHER" id="PTHR10773:SF19">
    <property type="match status" value="1"/>
</dbReference>
<keyword evidence="3" id="KW-1185">Reference proteome</keyword>